<dbReference type="EMBL" id="QFOT01000044">
    <property type="protein sequence ID" value="PZP55946.1"/>
    <property type="molecule type" value="Genomic_DNA"/>
</dbReference>
<dbReference type="PANTHER" id="PTHR36154:SF1">
    <property type="entry name" value="DNA-BINDING TRANSCRIPTIONAL ACTIVATOR ALPA"/>
    <property type="match status" value="1"/>
</dbReference>
<dbReference type="AlphaFoldDB" id="A0A2W5HCT4"/>
<evidence type="ECO:0000313" key="1">
    <source>
        <dbReference type="EMBL" id="PZP55946.1"/>
    </source>
</evidence>
<dbReference type="Proteomes" id="UP000249739">
    <property type="component" value="Unassembled WGS sequence"/>
</dbReference>
<gene>
    <name evidence="1" type="ORF">DI586_05300</name>
</gene>
<evidence type="ECO:0008006" key="3">
    <source>
        <dbReference type="Google" id="ProtNLM"/>
    </source>
</evidence>
<dbReference type="Gene3D" id="1.10.238.160">
    <property type="match status" value="1"/>
</dbReference>
<organism evidence="1 2">
    <name type="scientific">Micavibrio aeruginosavorus</name>
    <dbReference type="NCBI Taxonomy" id="349221"/>
    <lineage>
        <taxon>Bacteria</taxon>
        <taxon>Pseudomonadati</taxon>
        <taxon>Bdellovibrionota</taxon>
        <taxon>Bdellovibrionia</taxon>
        <taxon>Bdellovibrionales</taxon>
        <taxon>Pseudobdellovibrionaceae</taxon>
        <taxon>Micavibrio</taxon>
    </lineage>
</organism>
<dbReference type="InterPro" id="IPR009061">
    <property type="entry name" value="DNA-bd_dom_put_sf"/>
</dbReference>
<dbReference type="SUPFAM" id="SSF46955">
    <property type="entry name" value="Putative DNA-binding domain"/>
    <property type="match status" value="1"/>
</dbReference>
<dbReference type="PANTHER" id="PTHR36154">
    <property type="entry name" value="DNA-BINDING TRANSCRIPTIONAL ACTIVATOR ALPA"/>
    <property type="match status" value="1"/>
</dbReference>
<comment type="caution">
    <text evidence="1">The sequence shown here is derived from an EMBL/GenBank/DDBJ whole genome shotgun (WGS) entry which is preliminary data.</text>
</comment>
<dbReference type="InterPro" id="IPR052931">
    <property type="entry name" value="Prophage_regulatory_activator"/>
</dbReference>
<evidence type="ECO:0000313" key="2">
    <source>
        <dbReference type="Proteomes" id="UP000249739"/>
    </source>
</evidence>
<dbReference type="InterPro" id="IPR010260">
    <property type="entry name" value="AlpA"/>
</dbReference>
<dbReference type="Pfam" id="PF05930">
    <property type="entry name" value="Phage_AlpA"/>
    <property type="match status" value="1"/>
</dbReference>
<sequence>MDNSKPQTIIRLVEVKRRTGLSTSTIYHWMKCGLFPTQVNLGNKLVGWKEAEIDKWVSSRSDVMDIR</sequence>
<accession>A0A2W5HCT4</accession>
<proteinExistence type="predicted"/>
<reference evidence="1 2" key="1">
    <citation type="submission" date="2017-08" db="EMBL/GenBank/DDBJ databases">
        <title>Infants hospitalized years apart are colonized by the same room-sourced microbial strains.</title>
        <authorList>
            <person name="Brooks B."/>
            <person name="Olm M.R."/>
            <person name="Firek B.A."/>
            <person name="Baker R."/>
            <person name="Thomas B.C."/>
            <person name="Morowitz M.J."/>
            <person name="Banfield J.F."/>
        </authorList>
    </citation>
    <scope>NUCLEOTIDE SEQUENCE [LARGE SCALE GENOMIC DNA]</scope>
    <source>
        <strain evidence="1">S2_006_000_R2_64</strain>
    </source>
</reference>
<name>A0A2W5HCT4_9BACT</name>
<protein>
    <recommendedName>
        <fullName evidence="3">AlpA family transcriptional regulator</fullName>
    </recommendedName>
</protein>